<evidence type="ECO:0000256" key="1">
    <source>
        <dbReference type="ARBA" id="ARBA00005005"/>
    </source>
</evidence>
<dbReference type="SUPFAM" id="SSF52096">
    <property type="entry name" value="ClpP/crotonase"/>
    <property type="match status" value="1"/>
</dbReference>
<comment type="similarity">
    <text evidence="2">Belongs to the enoyl-CoA hydratase/isomerase family.</text>
</comment>
<evidence type="ECO:0000256" key="4">
    <source>
        <dbReference type="ARBA" id="ARBA00023098"/>
    </source>
</evidence>
<comment type="pathway">
    <text evidence="1">Lipid metabolism; fatty acid beta-oxidation.</text>
</comment>
<dbReference type="InterPro" id="IPR029045">
    <property type="entry name" value="ClpP/crotonase-like_dom_sf"/>
</dbReference>
<dbReference type="PANTHER" id="PTHR43149:SF1">
    <property type="entry name" value="DELTA(3,5)-DELTA(2,4)-DIENOYL-COA ISOMERASE, MITOCHONDRIAL"/>
    <property type="match status" value="1"/>
</dbReference>
<dbReference type="InterPro" id="IPR001753">
    <property type="entry name" value="Enoyl-CoA_hydra/iso"/>
</dbReference>
<evidence type="ECO:0008006" key="8">
    <source>
        <dbReference type="Google" id="ProtNLM"/>
    </source>
</evidence>
<dbReference type="InterPro" id="IPR014748">
    <property type="entry name" value="Enoyl-CoA_hydra_C"/>
</dbReference>
<keyword evidence="5" id="KW-0413">Isomerase</keyword>
<evidence type="ECO:0000256" key="2">
    <source>
        <dbReference type="ARBA" id="ARBA00005254"/>
    </source>
</evidence>
<evidence type="ECO:0000313" key="6">
    <source>
        <dbReference type="EMBL" id="KAJ3480669.1"/>
    </source>
</evidence>
<keyword evidence="3" id="KW-0276">Fatty acid metabolism</keyword>
<evidence type="ECO:0000256" key="3">
    <source>
        <dbReference type="ARBA" id="ARBA00022832"/>
    </source>
</evidence>
<dbReference type="Gene3D" id="1.10.12.10">
    <property type="entry name" value="Lyase 2-enoyl-coa Hydratase, Chain A, domain 2"/>
    <property type="match status" value="1"/>
</dbReference>
<dbReference type="InterPro" id="IPR045002">
    <property type="entry name" value="Ech1-like"/>
</dbReference>
<dbReference type="GO" id="GO:0051750">
    <property type="term" value="F:delta(3,5)-delta(2,4)-dienoyl-CoA isomerase activity"/>
    <property type="evidence" value="ECO:0007669"/>
    <property type="project" value="TreeGrafter"/>
</dbReference>
<dbReference type="AlphaFoldDB" id="A0AAD5V2H3"/>
<dbReference type="Gene3D" id="3.90.226.10">
    <property type="entry name" value="2-enoyl-CoA Hydratase, Chain A, domain 1"/>
    <property type="match status" value="1"/>
</dbReference>
<name>A0AAD5V2H3_9APHY</name>
<dbReference type="GO" id="GO:0005739">
    <property type="term" value="C:mitochondrion"/>
    <property type="evidence" value="ECO:0007669"/>
    <property type="project" value="TreeGrafter"/>
</dbReference>
<keyword evidence="7" id="KW-1185">Reference proteome</keyword>
<dbReference type="Pfam" id="PF00378">
    <property type="entry name" value="ECH_1"/>
    <property type="match status" value="1"/>
</dbReference>
<reference evidence="6" key="1">
    <citation type="submission" date="2022-07" db="EMBL/GenBank/DDBJ databases">
        <title>Genome Sequence of Physisporinus lineatus.</title>
        <authorList>
            <person name="Buettner E."/>
        </authorList>
    </citation>
    <scope>NUCLEOTIDE SEQUENCE</scope>
    <source>
        <strain evidence="6">VT162</strain>
    </source>
</reference>
<dbReference type="Proteomes" id="UP001212997">
    <property type="component" value="Unassembled WGS sequence"/>
</dbReference>
<dbReference type="CDD" id="cd06558">
    <property type="entry name" value="crotonase-like"/>
    <property type="match status" value="1"/>
</dbReference>
<keyword evidence="4" id="KW-0443">Lipid metabolism</keyword>
<accession>A0AAD5V2H3</accession>
<evidence type="ECO:0000256" key="5">
    <source>
        <dbReference type="ARBA" id="ARBA00023235"/>
    </source>
</evidence>
<comment type="caution">
    <text evidence="6">The sequence shown here is derived from an EMBL/GenBank/DDBJ whole genome shotgun (WGS) entry which is preliminary data.</text>
</comment>
<evidence type="ECO:0000313" key="7">
    <source>
        <dbReference type="Proteomes" id="UP001212997"/>
    </source>
</evidence>
<protein>
    <recommendedName>
        <fullName evidence="8">ClpP/crotonase</fullName>
    </recommendedName>
</protein>
<organism evidence="6 7">
    <name type="scientific">Meripilus lineatus</name>
    <dbReference type="NCBI Taxonomy" id="2056292"/>
    <lineage>
        <taxon>Eukaryota</taxon>
        <taxon>Fungi</taxon>
        <taxon>Dikarya</taxon>
        <taxon>Basidiomycota</taxon>
        <taxon>Agaricomycotina</taxon>
        <taxon>Agaricomycetes</taxon>
        <taxon>Polyporales</taxon>
        <taxon>Meripilaceae</taxon>
        <taxon>Meripilus</taxon>
    </lineage>
</organism>
<proteinExistence type="inferred from homology"/>
<dbReference type="GO" id="GO:0006631">
    <property type="term" value="P:fatty acid metabolic process"/>
    <property type="evidence" value="ECO:0007669"/>
    <property type="project" value="UniProtKB-KW"/>
</dbReference>
<dbReference type="FunFam" id="1.10.12.10:FF:000004">
    <property type="entry name" value="Delta3,5-delta2,4-dienoyl-CoA isomerase"/>
    <property type="match status" value="1"/>
</dbReference>
<sequence>MSIPHLSGKLIQVSSPSPHVLLVELARAPVNAFNKPFWVEYGKVFEKISREQDVRAVVLASSLPKVFSAGLDFSALSEFQTFDSDIGRRAVQTRDFILEFQHAVSAPERCPIPVIIAIHGVAYGLPIDILGACDEVDIGLASDIGTLARLPKLTGNQSLVHELAYTARPFSANEAEKMGLVSKVVEGGRDEVVKAALETAKVIAAKSPIAIVGTKRTLLHSRDHTVQENLEYVATWNAAMLHSTDVAESIKAAQAKKRVTYKPLGRSAKL</sequence>
<gene>
    <name evidence="6" type="ORF">NLI96_g8186</name>
</gene>
<dbReference type="EMBL" id="JANAWD010000362">
    <property type="protein sequence ID" value="KAJ3480669.1"/>
    <property type="molecule type" value="Genomic_DNA"/>
</dbReference>
<dbReference type="PANTHER" id="PTHR43149">
    <property type="entry name" value="ENOYL-COA HYDRATASE"/>
    <property type="match status" value="1"/>
</dbReference>